<proteinExistence type="predicted"/>
<gene>
    <name evidence="2" type="ORF">CPELLU_LOCUS9589</name>
</gene>
<evidence type="ECO:0000256" key="1">
    <source>
        <dbReference type="SAM" id="MobiDB-lite"/>
    </source>
</evidence>
<feature type="compositionally biased region" description="Polar residues" evidence="1">
    <location>
        <begin position="22"/>
        <end position="44"/>
    </location>
</feature>
<feature type="compositionally biased region" description="Polar residues" evidence="1">
    <location>
        <begin position="52"/>
        <end position="65"/>
    </location>
</feature>
<dbReference type="EMBL" id="CAJVQA010007415">
    <property type="protein sequence ID" value="CAG8656349.1"/>
    <property type="molecule type" value="Genomic_DNA"/>
</dbReference>
<dbReference type="OrthoDB" id="2432125at2759"/>
<evidence type="ECO:0000313" key="2">
    <source>
        <dbReference type="EMBL" id="CAG8656349.1"/>
    </source>
</evidence>
<comment type="caution">
    <text evidence="2">The sequence shown here is derived from an EMBL/GenBank/DDBJ whole genome shotgun (WGS) entry which is preliminary data.</text>
</comment>
<keyword evidence="3" id="KW-1185">Reference proteome</keyword>
<feature type="region of interest" description="Disordered" evidence="1">
    <location>
        <begin position="1"/>
        <end position="66"/>
    </location>
</feature>
<sequence length="195" mass="21984">MILNKKQKKQELSKNPKRSRISNDNYAFQSSEPIESSIENAETTSENEECISDTNDNLLQNSDSIPDSYRPLSKASASKLGSEQTCNIICNTGGLTGNMWDHLSSWIINNAQLLYLLESQKFKAFVATLDPYYELPTRKAVKSMIHDAYNFSSNILKQKLRDTATSYLLICNLWTSRNHKASLVLPVIGSIRISN</sequence>
<dbReference type="Proteomes" id="UP000789759">
    <property type="component" value="Unassembled WGS sequence"/>
</dbReference>
<dbReference type="AlphaFoldDB" id="A0A9N9E1H3"/>
<name>A0A9N9E1H3_9GLOM</name>
<organism evidence="2 3">
    <name type="scientific">Cetraspora pellucida</name>
    <dbReference type="NCBI Taxonomy" id="1433469"/>
    <lineage>
        <taxon>Eukaryota</taxon>
        <taxon>Fungi</taxon>
        <taxon>Fungi incertae sedis</taxon>
        <taxon>Mucoromycota</taxon>
        <taxon>Glomeromycotina</taxon>
        <taxon>Glomeromycetes</taxon>
        <taxon>Diversisporales</taxon>
        <taxon>Gigasporaceae</taxon>
        <taxon>Cetraspora</taxon>
    </lineage>
</organism>
<accession>A0A9N9E1H3</accession>
<protein>
    <submittedName>
        <fullName evidence="2">21615_t:CDS:1</fullName>
    </submittedName>
</protein>
<evidence type="ECO:0000313" key="3">
    <source>
        <dbReference type="Proteomes" id="UP000789759"/>
    </source>
</evidence>
<reference evidence="2" key="1">
    <citation type="submission" date="2021-06" db="EMBL/GenBank/DDBJ databases">
        <authorList>
            <person name="Kallberg Y."/>
            <person name="Tangrot J."/>
            <person name="Rosling A."/>
        </authorList>
    </citation>
    <scope>NUCLEOTIDE SEQUENCE</scope>
    <source>
        <strain evidence="2">FL966</strain>
    </source>
</reference>